<dbReference type="Gene3D" id="2.40.50.140">
    <property type="entry name" value="Nucleic acid-binding proteins"/>
    <property type="match status" value="1"/>
</dbReference>
<organism evidence="11 12">
    <name type="scientific">Mesoplasma melaleucae</name>
    <dbReference type="NCBI Taxonomy" id="81459"/>
    <lineage>
        <taxon>Bacteria</taxon>
        <taxon>Bacillati</taxon>
        <taxon>Mycoplasmatota</taxon>
        <taxon>Mollicutes</taxon>
        <taxon>Entomoplasmatales</taxon>
        <taxon>Entomoplasmataceae</taxon>
        <taxon>Mesoplasma</taxon>
    </lineage>
</organism>
<evidence type="ECO:0000256" key="7">
    <source>
        <dbReference type="ARBA" id="ARBA00022917"/>
    </source>
</evidence>
<dbReference type="FunFam" id="3.30.930.10:FF:000016">
    <property type="entry name" value="Asparagine--tRNA ligase"/>
    <property type="match status" value="1"/>
</dbReference>
<dbReference type="SUPFAM" id="SSF50249">
    <property type="entry name" value="Nucleic acid-binding proteins"/>
    <property type="match status" value="1"/>
</dbReference>
<dbReference type="HAMAP" id="MF_00534">
    <property type="entry name" value="Asn_tRNA_synth"/>
    <property type="match status" value="1"/>
</dbReference>
<dbReference type="GO" id="GO:0003676">
    <property type="term" value="F:nucleic acid binding"/>
    <property type="evidence" value="ECO:0007669"/>
    <property type="project" value="InterPro"/>
</dbReference>
<dbReference type="PRINTS" id="PR01042">
    <property type="entry name" value="TRNASYNTHASP"/>
</dbReference>
<dbReference type="Pfam" id="PF00152">
    <property type="entry name" value="tRNA-synt_2"/>
    <property type="match status" value="1"/>
</dbReference>
<dbReference type="InterPro" id="IPR045864">
    <property type="entry name" value="aa-tRNA-synth_II/BPL/LPL"/>
</dbReference>
<keyword evidence="5 9" id="KW-0547">Nucleotide-binding</keyword>
<keyword evidence="12" id="KW-1185">Reference proteome</keyword>
<keyword evidence="4 9" id="KW-0436">Ligase</keyword>
<dbReference type="SUPFAM" id="SSF55681">
    <property type="entry name" value="Class II aaRS and biotin synthetases"/>
    <property type="match status" value="1"/>
</dbReference>
<keyword evidence="3 9" id="KW-0963">Cytoplasm</keyword>
<evidence type="ECO:0000256" key="3">
    <source>
        <dbReference type="ARBA" id="ARBA00022490"/>
    </source>
</evidence>
<evidence type="ECO:0000313" key="11">
    <source>
        <dbReference type="EMBL" id="ATZ18185.1"/>
    </source>
</evidence>
<evidence type="ECO:0000256" key="4">
    <source>
        <dbReference type="ARBA" id="ARBA00022598"/>
    </source>
</evidence>
<dbReference type="KEGG" id="eml:EMELA_v1c06780"/>
<comment type="subunit">
    <text evidence="2 9">Homodimer.</text>
</comment>
<proteinExistence type="inferred from homology"/>
<comment type="similarity">
    <text evidence="1 9">Belongs to the class-II aminoacyl-tRNA synthetase family.</text>
</comment>
<comment type="subcellular location">
    <subcellularLocation>
        <location evidence="9">Cytoplasm</location>
    </subcellularLocation>
</comment>
<evidence type="ECO:0000313" key="12">
    <source>
        <dbReference type="Proteomes" id="UP000231896"/>
    </source>
</evidence>
<dbReference type="RefSeq" id="WP_028124269.1">
    <property type="nucleotide sequence ID" value="NZ_CP024964.1"/>
</dbReference>
<accession>A0A2K8NWF9</accession>
<dbReference type="InterPro" id="IPR004364">
    <property type="entry name" value="Aa-tRNA-synt_II"/>
</dbReference>
<comment type="catalytic activity">
    <reaction evidence="9">
        <text>tRNA(Asn) + L-asparagine + ATP = L-asparaginyl-tRNA(Asn) + AMP + diphosphate + H(+)</text>
        <dbReference type="Rhea" id="RHEA:11180"/>
        <dbReference type="Rhea" id="RHEA-COMP:9659"/>
        <dbReference type="Rhea" id="RHEA-COMP:9674"/>
        <dbReference type="ChEBI" id="CHEBI:15378"/>
        <dbReference type="ChEBI" id="CHEBI:30616"/>
        <dbReference type="ChEBI" id="CHEBI:33019"/>
        <dbReference type="ChEBI" id="CHEBI:58048"/>
        <dbReference type="ChEBI" id="CHEBI:78442"/>
        <dbReference type="ChEBI" id="CHEBI:78515"/>
        <dbReference type="ChEBI" id="CHEBI:456215"/>
        <dbReference type="EC" id="6.1.1.22"/>
    </reaction>
</comment>
<evidence type="ECO:0000256" key="6">
    <source>
        <dbReference type="ARBA" id="ARBA00022840"/>
    </source>
</evidence>
<dbReference type="GO" id="GO:0005524">
    <property type="term" value="F:ATP binding"/>
    <property type="evidence" value="ECO:0007669"/>
    <property type="project" value="UniProtKB-UniRule"/>
</dbReference>
<dbReference type="PANTHER" id="PTHR22594">
    <property type="entry name" value="ASPARTYL/LYSYL-TRNA SYNTHETASE"/>
    <property type="match status" value="1"/>
</dbReference>
<dbReference type="PROSITE" id="PS50862">
    <property type="entry name" value="AA_TRNA_LIGASE_II"/>
    <property type="match status" value="1"/>
</dbReference>
<dbReference type="AlphaFoldDB" id="A0A2K8NWF9"/>
<evidence type="ECO:0000256" key="5">
    <source>
        <dbReference type="ARBA" id="ARBA00022741"/>
    </source>
</evidence>
<dbReference type="InterPro" id="IPR012340">
    <property type="entry name" value="NA-bd_OB-fold"/>
</dbReference>
<dbReference type="InterPro" id="IPR004522">
    <property type="entry name" value="Asn-tRNA-ligase"/>
</dbReference>
<evidence type="ECO:0000256" key="8">
    <source>
        <dbReference type="ARBA" id="ARBA00023146"/>
    </source>
</evidence>
<keyword evidence="7 9" id="KW-0648">Protein biosynthesis</keyword>
<evidence type="ECO:0000259" key="10">
    <source>
        <dbReference type="PROSITE" id="PS50862"/>
    </source>
</evidence>
<dbReference type="NCBIfam" id="NF003037">
    <property type="entry name" value="PRK03932.1"/>
    <property type="match status" value="1"/>
</dbReference>
<keyword evidence="8 9" id="KW-0030">Aminoacyl-tRNA synthetase</keyword>
<protein>
    <recommendedName>
        <fullName evidence="9">Asparagine--tRNA ligase</fullName>
        <ecNumber evidence="9">6.1.1.22</ecNumber>
    </recommendedName>
    <alternativeName>
        <fullName evidence="9">Asparaginyl-tRNA synthetase</fullName>
        <shortName evidence="9">AsnRS</shortName>
    </alternativeName>
</protein>
<evidence type="ECO:0000256" key="9">
    <source>
        <dbReference type="HAMAP-Rule" id="MF_00534"/>
    </source>
</evidence>
<keyword evidence="6 9" id="KW-0067">ATP-binding</keyword>
<dbReference type="InterPro" id="IPR006195">
    <property type="entry name" value="aa-tRNA-synth_II"/>
</dbReference>
<sequence>MDIKYLYYKHETLKEQKITIIGRVRSNRQGKAVSFMVLNDGTTLNDLQVVYKEETEGFDEGTKSRVSSIVEVEGILVPTPSRAQPFEIYATTITLLDQAIQDYPLQKKEHSPEFLREISHLRARTKTFQAIFRVRSTAAYAIHKFFQENNYVYVTTPVITSNDAEGAGEQFIVTVNENKDYANDYFGKKASLTVSGQLNGEAFAQAFKKIYTFGPTFRAENSHTTKHASEFWMIEPEVAFADLNQNIQLMQDMLKSVISYVLQQNKAELEFLQEQLEPGLIEKITGIVNSKFKINTYEEVLDILQKAIDNGHKFEENNIHFGLDLGTEHERFICEQINKCPTFVVNYPKEIKSFYMKLNEDGKTVAAADLLVPGIGELCGGSERESSLDNILERCEFFRINPEELDWYIGLRKYGFYKSAGFGLGFERLIMYITGAANIRDVIPFPRTPKTLLY</sequence>
<name>A0A2K8NWF9_9MOLU</name>
<dbReference type="Gene3D" id="3.30.930.10">
    <property type="entry name" value="Bira Bifunctional Protein, Domain 2"/>
    <property type="match status" value="1"/>
</dbReference>
<dbReference type="InterPro" id="IPR002312">
    <property type="entry name" value="Asp/Asn-tRNA-synth_IIb"/>
</dbReference>
<dbReference type="NCBIfam" id="TIGR00457">
    <property type="entry name" value="asnS"/>
    <property type="match status" value="1"/>
</dbReference>
<dbReference type="Pfam" id="PF01336">
    <property type="entry name" value="tRNA_anti-codon"/>
    <property type="match status" value="1"/>
</dbReference>
<dbReference type="GO" id="GO:0006421">
    <property type="term" value="P:asparaginyl-tRNA aminoacylation"/>
    <property type="evidence" value="ECO:0007669"/>
    <property type="project" value="UniProtKB-UniRule"/>
</dbReference>
<dbReference type="CDD" id="cd00776">
    <property type="entry name" value="AsxRS_core"/>
    <property type="match status" value="1"/>
</dbReference>
<evidence type="ECO:0000256" key="1">
    <source>
        <dbReference type="ARBA" id="ARBA00008226"/>
    </source>
</evidence>
<dbReference type="PANTHER" id="PTHR22594:SF34">
    <property type="entry name" value="ASPARAGINE--TRNA LIGASE, MITOCHONDRIAL-RELATED"/>
    <property type="match status" value="1"/>
</dbReference>
<reference evidence="11 12" key="1">
    <citation type="submission" date="2017-11" db="EMBL/GenBank/DDBJ databases">
        <title>Genome sequence of Entomoplasma melaleucae M1 (ATCC 49191).</title>
        <authorList>
            <person name="Lo W.-S."/>
            <person name="Gasparich G.E."/>
            <person name="Kuo C.-H."/>
        </authorList>
    </citation>
    <scope>NUCLEOTIDE SEQUENCE [LARGE SCALE GENOMIC DNA]</scope>
    <source>
        <strain evidence="11 12">M1</strain>
    </source>
</reference>
<gene>
    <name evidence="11" type="primary">asnC</name>
    <name evidence="9" type="synonym">asnS</name>
    <name evidence="11" type="ORF">EMELA_v1c06780</name>
</gene>
<dbReference type="EC" id="6.1.1.22" evidence="9"/>
<dbReference type="GO" id="GO:0005737">
    <property type="term" value="C:cytoplasm"/>
    <property type="evidence" value="ECO:0007669"/>
    <property type="project" value="UniProtKB-SubCell"/>
</dbReference>
<feature type="domain" description="Aminoacyl-transfer RNA synthetases class-II family profile" evidence="10">
    <location>
        <begin position="132"/>
        <end position="444"/>
    </location>
</feature>
<evidence type="ECO:0000256" key="2">
    <source>
        <dbReference type="ARBA" id="ARBA00011738"/>
    </source>
</evidence>
<dbReference type="GO" id="GO:0004816">
    <property type="term" value="F:asparagine-tRNA ligase activity"/>
    <property type="evidence" value="ECO:0007669"/>
    <property type="project" value="UniProtKB-UniRule"/>
</dbReference>
<dbReference type="Proteomes" id="UP000231896">
    <property type="component" value="Chromosome"/>
</dbReference>
<dbReference type="STRING" id="1408435.GCA_000685885_00828"/>
<dbReference type="CDD" id="cd04318">
    <property type="entry name" value="EcAsnRS_like_N"/>
    <property type="match status" value="1"/>
</dbReference>
<dbReference type="EMBL" id="CP024964">
    <property type="protein sequence ID" value="ATZ18185.1"/>
    <property type="molecule type" value="Genomic_DNA"/>
</dbReference>
<dbReference type="OrthoDB" id="9762036at2"/>
<dbReference type="InterPro" id="IPR004365">
    <property type="entry name" value="NA-bd_OB_tRNA"/>
</dbReference>